<dbReference type="PANTHER" id="PTHR43311">
    <property type="entry name" value="GLUTAMATE--TRNA LIGASE"/>
    <property type="match status" value="1"/>
</dbReference>
<dbReference type="PANTHER" id="PTHR43311:SF2">
    <property type="entry name" value="GLUTAMATE--TRNA LIGASE, MITOCHONDRIAL-RELATED"/>
    <property type="match status" value="1"/>
</dbReference>
<evidence type="ECO:0000256" key="7">
    <source>
        <dbReference type="ARBA" id="ARBA00023146"/>
    </source>
</evidence>
<protein>
    <recommendedName>
        <fullName evidence="8">Glutamate--tRNA ligase</fullName>
        <ecNumber evidence="8">6.1.1.17</ecNumber>
    </recommendedName>
    <alternativeName>
        <fullName evidence="8">Glutamyl-tRNA synthetase</fullName>
        <shortName evidence="8">GluRS</shortName>
    </alternativeName>
</protein>
<dbReference type="InterPro" id="IPR001412">
    <property type="entry name" value="aa-tRNA-synth_I_CS"/>
</dbReference>
<evidence type="ECO:0000256" key="1">
    <source>
        <dbReference type="ARBA" id="ARBA00007894"/>
    </source>
</evidence>
<evidence type="ECO:0000259" key="9">
    <source>
        <dbReference type="Pfam" id="PF00749"/>
    </source>
</evidence>
<keyword evidence="4 8" id="KW-0547">Nucleotide-binding</keyword>
<dbReference type="FunCoup" id="A0A1I2DI09">
    <property type="interactions" value="542"/>
</dbReference>
<keyword evidence="6 8" id="KW-0648">Protein biosynthesis</keyword>
<proteinExistence type="inferred from homology"/>
<dbReference type="InParanoid" id="A0A1I2DI09"/>
<dbReference type="InterPro" id="IPR020751">
    <property type="entry name" value="aa-tRNA-synth_I_codon-bd_sub2"/>
</dbReference>
<keyword evidence="12" id="KW-1185">Reference proteome</keyword>
<dbReference type="InterPro" id="IPR045462">
    <property type="entry name" value="aa-tRNA-synth_I_cd-bd"/>
</dbReference>
<dbReference type="EMBL" id="FONA01000019">
    <property type="protein sequence ID" value="SFE80282.1"/>
    <property type="molecule type" value="Genomic_DNA"/>
</dbReference>
<dbReference type="CDD" id="cd00808">
    <property type="entry name" value="GluRS_core"/>
    <property type="match status" value="1"/>
</dbReference>
<dbReference type="SUPFAM" id="SSF48163">
    <property type="entry name" value="An anticodon-binding domain of class I aminoacyl-tRNA synthetases"/>
    <property type="match status" value="1"/>
</dbReference>
<name>A0A1I2DI09_9BACT</name>
<dbReference type="eggNOG" id="COG0008">
    <property type="taxonomic scope" value="Bacteria"/>
</dbReference>
<dbReference type="Proteomes" id="UP000181976">
    <property type="component" value="Unassembled WGS sequence"/>
</dbReference>
<dbReference type="Gene3D" id="1.10.8.70">
    <property type="entry name" value="Glutamate-tRNA synthetase, class I, anticodon-binding domain 1"/>
    <property type="match status" value="1"/>
</dbReference>
<dbReference type="HAMAP" id="MF_00022">
    <property type="entry name" value="Glu_tRNA_synth_type1"/>
    <property type="match status" value="1"/>
</dbReference>
<dbReference type="GO" id="GO:0005829">
    <property type="term" value="C:cytosol"/>
    <property type="evidence" value="ECO:0007669"/>
    <property type="project" value="TreeGrafter"/>
</dbReference>
<dbReference type="PROSITE" id="PS00178">
    <property type="entry name" value="AA_TRNA_LIGASE_I"/>
    <property type="match status" value="1"/>
</dbReference>
<dbReference type="Gene3D" id="1.10.10.350">
    <property type="match status" value="1"/>
</dbReference>
<evidence type="ECO:0000259" key="10">
    <source>
        <dbReference type="Pfam" id="PF19269"/>
    </source>
</evidence>
<dbReference type="InterPro" id="IPR004527">
    <property type="entry name" value="Glu-tRNA-ligase_bac/mito"/>
</dbReference>
<dbReference type="GO" id="GO:0008270">
    <property type="term" value="F:zinc ion binding"/>
    <property type="evidence" value="ECO:0007669"/>
    <property type="project" value="InterPro"/>
</dbReference>
<evidence type="ECO:0000313" key="12">
    <source>
        <dbReference type="Proteomes" id="UP000181976"/>
    </source>
</evidence>
<dbReference type="PRINTS" id="PR00987">
    <property type="entry name" value="TRNASYNTHGLU"/>
</dbReference>
<keyword evidence="2 8" id="KW-0963">Cytoplasm</keyword>
<evidence type="ECO:0000256" key="6">
    <source>
        <dbReference type="ARBA" id="ARBA00022917"/>
    </source>
</evidence>
<dbReference type="Pfam" id="PF00749">
    <property type="entry name" value="tRNA-synt_1c"/>
    <property type="match status" value="1"/>
</dbReference>
<comment type="catalytic activity">
    <reaction evidence="8">
        <text>tRNA(Glu) + L-glutamate + ATP = L-glutamyl-tRNA(Glu) + AMP + diphosphate</text>
        <dbReference type="Rhea" id="RHEA:23540"/>
        <dbReference type="Rhea" id="RHEA-COMP:9663"/>
        <dbReference type="Rhea" id="RHEA-COMP:9680"/>
        <dbReference type="ChEBI" id="CHEBI:29985"/>
        <dbReference type="ChEBI" id="CHEBI:30616"/>
        <dbReference type="ChEBI" id="CHEBI:33019"/>
        <dbReference type="ChEBI" id="CHEBI:78442"/>
        <dbReference type="ChEBI" id="CHEBI:78520"/>
        <dbReference type="ChEBI" id="CHEBI:456215"/>
        <dbReference type="EC" id="6.1.1.17"/>
    </reaction>
</comment>
<keyword evidence="3 8" id="KW-0436">Ligase</keyword>
<dbReference type="EC" id="6.1.1.17" evidence="8"/>
<accession>A0A1I2DI09</accession>
<dbReference type="GO" id="GO:0005524">
    <property type="term" value="F:ATP binding"/>
    <property type="evidence" value="ECO:0007669"/>
    <property type="project" value="UniProtKB-UniRule"/>
</dbReference>
<feature type="binding site" evidence="8">
    <location>
        <position position="266"/>
    </location>
    <ligand>
        <name>ATP</name>
        <dbReference type="ChEBI" id="CHEBI:30616"/>
    </ligand>
</feature>
<dbReference type="InterPro" id="IPR049940">
    <property type="entry name" value="GluQ/Sye"/>
</dbReference>
<dbReference type="FunFam" id="3.40.50.620:FF:000127">
    <property type="entry name" value="Glutamate--tRNA ligase"/>
    <property type="match status" value="1"/>
</dbReference>
<dbReference type="InterPro" id="IPR008925">
    <property type="entry name" value="aa_tRNA-synth_I_cd-bd_sf"/>
</dbReference>
<comment type="subunit">
    <text evidence="8">Monomer.</text>
</comment>
<gene>
    <name evidence="8" type="primary">gltX</name>
    <name evidence="11" type="ORF">SAMN05444380_11916</name>
</gene>
<feature type="domain" description="Aminoacyl-tRNA synthetase class I anticodon-binding" evidence="10">
    <location>
        <begin position="363"/>
        <end position="506"/>
    </location>
</feature>
<feature type="domain" description="Glutamyl/glutaminyl-tRNA synthetase class Ib catalytic" evidence="9">
    <location>
        <begin position="7"/>
        <end position="349"/>
    </location>
</feature>
<reference evidence="11 12" key="1">
    <citation type="submission" date="2016-10" db="EMBL/GenBank/DDBJ databases">
        <authorList>
            <person name="de Groot N.N."/>
        </authorList>
    </citation>
    <scope>NUCLEOTIDE SEQUENCE [LARGE SCALE GENOMIC DNA]</scope>
    <source>
        <strain evidence="11 12">DSM 19012</strain>
    </source>
</reference>
<comment type="subcellular location">
    <subcellularLocation>
        <location evidence="8">Cytoplasm</location>
    </subcellularLocation>
</comment>
<dbReference type="AlphaFoldDB" id="A0A1I2DI09"/>
<comment type="similarity">
    <text evidence="1 8">Belongs to the class-I aminoacyl-tRNA synthetase family. Glutamate--tRNA ligase type 1 subfamily.</text>
</comment>
<evidence type="ECO:0000256" key="4">
    <source>
        <dbReference type="ARBA" id="ARBA00022741"/>
    </source>
</evidence>
<organism evidence="11 12">
    <name type="scientific">Thermophagus xiamenensis</name>
    <dbReference type="NCBI Taxonomy" id="385682"/>
    <lineage>
        <taxon>Bacteria</taxon>
        <taxon>Pseudomonadati</taxon>
        <taxon>Bacteroidota</taxon>
        <taxon>Bacteroidia</taxon>
        <taxon>Marinilabiliales</taxon>
        <taxon>Marinilabiliaceae</taxon>
        <taxon>Thermophagus</taxon>
    </lineage>
</organism>
<evidence type="ECO:0000256" key="8">
    <source>
        <dbReference type="HAMAP-Rule" id="MF_00022"/>
    </source>
</evidence>
<keyword evidence="7 8" id="KW-0030">Aminoacyl-tRNA synthetase</keyword>
<dbReference type="STRING" id="385682.SAMN05444380_11916"/>
<dbReference type="Gene3D" id="3.40.50.620">
    <property type="entry name" value="HUPs"/>
    <property type="match status" value="1"/>
</dbReference>
<evidence type="ECO:0000256" key="2">
    <source>
        <dbReference type="ARBA" id="ARBA00022490"/>
    </source>
</evidence>
<comment type="function">
    <text evidence="8">Catalyzes the attachment of glutamate to tRNA(Glu) in a two-step reaction: glutamate is first activated by ATP to form Glu-AMP and then transferred to the acceptor end of tRNA(Glu).</text>
</comment>
<dbReference type="InterPro" id="IPR014729">
    <property type="entry name" value="Rossmann-like_a/b/a_fold"/>
</dbReference>
<dbReference type="InterPro" id="IPR033910">
    <property type="entry name" value="GluRS_core"/>
</dbReference>
<comment type="caution">
    <text evidence="8">Lacks conserved residue(s) required for the propagation of feature annotation.</text>
</comment>
<dbReference type="InterPro" id="IPR000924">
    <property type="entry name" value="Glu/Gln-tRNA-synth"/>
</dbReference>
<dbReference type="NCBIfam" id="TIGR00464">
    <property type="entry name" value="gltX_bact"/>
    <property type="match status" value="1"/>
</dbReference>
<evidence type="ECO:0000256" key="3">
    <source>
        <dbReference type="ARBA" id="ARBA00022598"/>
    </source>
</evidence>
<feature type="short sequence motif" description="'HIGH' region" evidence="8">
    <location>
        <begin position="13"/>
        <end position="23"/>
    </location>
</feature>
<dbReference type="SUPFAM" id="SSF52374">
    <property type="entry name" value="Nucleotidylyl transferase"/>
    <property type="match status" value="1"/>
</dbReference>
<dbReference type="InterPro" id="IPR020058">
    <property type="entry name" value="Glu/Gln-tRNA-synth_Ib_cat-dom"/>
</dbReference>
<dbReference type="Pfam" id="PF19269">
    <property type="entry name" value="Anticodon_2"/>
    <property type="match status" value="1"/>
</dbReference>
<dbReference type="RefSeq" id="WP_010527506.1">
    <property type="nucleotide sequence ID" value="NZ_AFSL01000053.1"/>
</dbReference>
<sequence>MSLTHSVRVRFAPSPTGPLHMGGVRTALFNYLFARKHNGTFILRIEDTDQTRYVKGAEDYIINALDWCGLEFDEGPEQGGDFGPYRQSERKSIYKKYADQLVEAGHAYYAFDTPEELDAARKEAEAKGQTFAYNAHTRLSMKNSLSLPDKEVEQLLKNNASYVIRFKMPDDAIVVEEDDMIRGKVSFRTNELDDKVLFKADGMPTYHLANVVDDHLMQISHVIRGEEWLPSLPLHVLLYRAFGWVKPTFAHLPLILKPHGKGKLSKRDGDKLGFPVFPLQWTDPDTGEVSAGYREDGYFPEAFLNMLAFLGWNPGTEQEIFTPQQLIEAFSFDRVNKAGARFDPEKAKWFNHQYLIRKSDEELVNLFIPILKDKGITPPATDELSRIIALVKERVTFVNELWDQTAFFFSAPQTYDPKVVKKRWKGEVPAFLQSLADEFDSFKDAWNAATIKEKVSQRIQEKKMNFGAVMNSLRLALVGGSFGPDLFSIIEILGREEVSKRIRQAIRILNAQTML</sequence>
<evidence type="ECO:0000256" key="5">
    <source>
        <dbReference type="ARBA" id="ARBA00022840"/>
    </source>
</evidence>
<dbReference type="GO" id="GO:0004818">
    <property type="term" value="F:glutamate-tRNA ligase activity"/>
    <property type="evidence" value="ECO:0007669"/>
    <property type="project" value="UniProtKB-UniRule"/>
</dbReference>
<keyword evidence="5 8" id="KW-0067">ATP-binding</keyword>
<feature type="short sequence motif" description="'KMSKS' region" evidence="8">
    <location>
        <begin position="263"/>
        <end position="267"/>
    </location>
</feature>
<evidence type="ECO:0000313" key="11">
    <source>
        <dbReference type="EMBL" id="SFE80282.1"/>
    </source>
</evidence>
<dbReference type="GO" id="GO:0000049">
    <property type="term" value="F:tRNA binding"/>
    <property type="evidence" value="ECO:0007669"/>
    <property type="project" value="InterPro"/>
</dbReference>
<dbReference type="InterPro" id="IPR020752">
    <property type="entry name" value="Glu-tRNA-synth_I_codon-bd_sub1"/>
</dbReference>
<dbReference type="OrthoDB" id="9807503at2"/>
<dbReference type="GO" id="GO:0006424">
    <property type="term" value="P:glutamyl-tRNA aminoacylation"/>
    <property type="evidence" value="ECO:0007669"/>
    <property type="project" value="UniProtKB-UniRule"/>
</dbReference>